<sequence length="324" mass="34830">MTTTVVITGAAGFIGRHVVREAERHVVREAELHDLSLRLTSHRRQVRATAPGARIVQADLTDARSLAGVCEGADVLLHCAAQIGGPAELCEAVNARGTAALMDEARRAGVTRIVQLSTAAVYGRGTFRGERPDDLDRAPASVTSRTRASAEDAVLAAGGIVIRPHLVYGEGDTWVVPALARMVRTLPGTVNRWSARVSAIAAEDLARALVATALAPRERLTASVYHACHPEPLAWHVLLRAVAAASSTPWPDRDLTRDEAYAHLRAYGGSEHDLSMMTSDQWFDGQPLWSALGLTPGPGFPTRFPRYETWYKEALASVPAEGRG</sequence>
<protein>
    <submittedName>
        <fullName evidence="2">NAD-dependent epimerase/dehydratase family protein</fullName>
    </submittedName>
</protein>
<reference evidence="2 3" key="1">
    <citation type="submission" date="2019-05" db="EMBL/GenBank/DDBJ databases">
        <title>Comparative genomics and metabolomics analyses of clavulanic acid producing Streptomyces species provides insight into specialized metabolism and evolution of beta-lactam biosynthetic gene clusters.</title>
        <authorList>
            <person name="Moore M.A."/>
            <person name="Cruz-Morales P."/>
            <person name="Barona Gomez F."/>
            <person name="Kapil T."/>
        </authorList>
    </citation>
    <scope>NUCLEOTIDE SEQUENCE [LARGE SCALE GENOMIC DNA]</scope>
    <source>
        <strain evidence="2 3">NRRL 5741</strain>
    </source>
</reference>
<evidence type="ECO:0000259" key="1">
    <source>
        <dbReference type="Pfam" id="PF01370"/>
    </source>
</evidence>
<dbReference type="PANTHER" id="PTHR48079:SF6">
    <property type="entry name" value="NAD(P)-BINDING DOMAIN-CONTAINING PROTEIN-RELATED"/>
    <property type="match status" value="1"/>
</dbReference>
<keyword evidence="3" id="KW-1185">Reference proteome</keyword>
<proteinExistence type="predicted"/>
<evidence type="ECO:0000313" key="2">
    <source>
        <dbReference type="EMBL" id="MQT05491.1"/>
    </source>
</evidence>
<dbReference type="OrthoDB" id="3174087at2"/>
<dbReference type="InterPro" id="IPR036291">
    <property type="entry name" value="NAD(P)-bd_dom_sf"/>
</dbReference>
<accession>A0A646KUF6</accession>
<feature type="domain" description="NAD-dependent epimerase/dehydratase" evidence="1">
    <location>
        <begin position="5"/>
        <end position="221"/>
    </location>
</feature>
<dbReference type="AlphaFoldDB" id="A0A646KUF6"/>
<dbReference type="PANTHER" id="PTHR48079">
    <property type="entry name" value="PROTEIN YEEZ"/>
    <property type="match status" value="1"/>
</dbReference>
<evidence type="ECO:0000313" key="3">
    <source>
        <dbReference type="Proteomes" id="UP000419138"/>
    </source>
</evidence>
<dbReference type="GO" id="GO:0004029">
    <property type="term" value="F:aldehyde dehydrogenase (NAD+) activity"/>
    <property type="evidence" value="ECO:0007669"/>
    <property type="project" value="TreeGrafter"/>
</dbReference>
<dbReference type="Pfam" id="PF01370">
    <property type="entry name" value="Epimerase"/>
    <property type="match status" value="1"/>
</dbReference>
<dbReference type="Gene3D" id="3.40.50.720">
    <property type="entry name" value="NAD(P)-binding Rossmann-like Domain"/>
    <property type="match status" value="1"/>
</dbReference>
<dbReference type="InterPro" id="IPR001509">
    <property type="entry name" value="Epimerase_deHydtase"/>
</dbReference>
<dbReference type="GO" id="GO:0005737">
    <property type="term" value="C:cytoplasm"/>
    <property type="evidence" value="ECO:0007669"/>
    <property type="project" value="TreeGrafter"/>
</dbReference>
<gene>
    <name evidence="2" type="ORF">FF041_36975</name>
</gene>
<name>A0A646KUF6_STRJU</name>
<dbReference type="EMBL" id="VCLA01000201">
    <property type="protein sequence ID" value="MQT05491.1"/>
    <property type="molecule type" value="Genomic_DNA"/>
</dbReference>
<dbReference type="RefSeq" id="WP_153526949.1">
    <property type="nucleotide sequence ID" value="NZ_JBEPDZ010000027.1"/>
</dbReference>
<organism evidence="2 3">
    <name type="scientific">Streptomyces jumonjinensis</name>
    <dbReference type="NCBI Taxonomy" id="1945"/>
    <lineage>
        <taxon>Bacteria</taxon>
        <taxon>Bacillati</taxon>
        <taxon>Actinomycetota</taxon>
        <taxon>Actinomycetes</taxon>
        <taxon>Kitasatosporales</taxon>
        <taxon>Streptomycetaceae</taxon>
        <taxon>Streptomyces</taxon>
    </lineage>
</organism>
<dbReference type="SUPFAM" id="SSF51735">
    <property type="entry name" value="NAD(P)-binding Rossmann-fold domains"/>
    <property type="match status" value="1"/>
</dbReference>
<comment type="caution">
    <text evidence="2">The sequence shown here is derived from an EMBL/GenBank/DDBJ whole genome shotgun (WGS) entry which is preliminary data.</text>
</comment>
<dbReference type="Proteomes" id="UP000419138">
    <property type="component" value="Unassembled WGS sequence"/>
</dbReference>
<dbReference type="InterPro" id="IPR051783">
    <property type="entry name" value="NAD(P)-dependent_oxidoreduct"/>
</dbReference>